<dbReference type="InterPro" id="IPR050297">
    <property type="entry name" value="LipidA_mod_glycosyltrf_83"/>
</dbReference>
<feature type="transmembrane region" description="Helical" evidence="8">
    <location>
        <begin position="94"/>
        <end position="113"/>
    </location>
</feature>
<feature type="transmembrane region" description="Helical" evidence="8">
    <location>
        <begin position="71"/>
        <end position="87"/>
    </location>
</feature>
<evidence type="ECO:0000256" key="6">
    <source>
        <dbReference type="ARBA" id="ARBA00022989"/>
    </source>
</evidence>
<keyword evidence="3" id="KW-0328">Glycosyltransferase</keyword>
<evidence type="ECO:0000256" key="8">
    <source>
        <dbReference type="SAM" id="Phobius"/>
    </source>
</evidence>
<dbReference type="GO" id="GO:0016763">
    <property type="term" value="F:pentosyltransferase activity"/>
    <property type="evidence" value="ECO:0007669"/>
    <property type="project" value="TreeGrafter"/>
</dbReference>
<feature type="transmembrane region" description="Helical" evidence="8">
    <location>
        <begin position="443"/>
        <end position="460"/>
    </location>
</feature>
<dbReference type="AlphaFoldDB" id="A0A1F7SAL1"/>
<evidence type="ECO:0000256" key="7">
    <source>
        <dbReference type="ARBA" id="ARBA00023136"/>
    </source>
</evidence>
<feature type="transmembrane region" description="Helical" evidence="8">
    <location>
        <begin position="370"/>
        <end position="387"/>
    </location>
</feature>
<evidence type="ECO:0000256" key="4">
    <source>
        <dbReference type="ARBA" id="ARBA00022679"/>
    </source>
</evidence>
<feature type="transmembrane region" description="Helical" evidence="8">
    <location>
        <begin position="143"/>
        <end position="162"/>
    </location>
</feature>
<comment type="subcellular location">
    <subcellularLocation>
        <location evidence="1">Cell membrane</location>
        <topology evidence="1">Multi-pass membrane protein</topology>
    </subcellularLocation>
</comment>
<dbReference type="GO" id="GO:0009103">
    <property type="term" value="P:lipopolysaccharide biosynthetic process"/>
    <property type="evidence" value="ECO:0007669"/>
    <property type="project" value="UniProtKB-ARBA"/>
</dbReference>
<name>A0A1F7SAL1_9BACT</name>
<evidence type="ECO:0000256" key="1">
    <source>
        <dbReference type="ARBA" id="ARBA00004651"/>
    </source>
</evidence>
<gene>
    <name evidence="10" type="ORF">A2161_11045</name>
</gene>
<feature type="transmembrane region" description="Helical" evidence="8">
    <location>
        <begin position="168"/>
        <end position="200"/>
    </location>
</feature>
<keyword evidence="2" id="KW-1003">Cell membrane</keyword>
<keyword evidence="6 8" id="KW-1133">Transmembrane helix</keyword>
<dbReference type="Pfam" id="PF13231">
    <property type="entry name" value="PMT_2"/>
    <property type="match status" value="1"/>
</dbReference>
<proteinExistence type="predicted"/>
<sequence>MIGLGTRMEASGEERRLVVLIFLLSLILRLIYALSHPTLPTIIDAADFDVIANNLSIGNGFGYGVGDLTSWRAPGYPFFLAGIYYLFGHSYYPVWFFEALAGALLPVFIFYIVKSRFSFEIAVIGASICAIYPNLITIVNPGLADNLFSVLTAGMMLVLINLNKKPAVFFLILAGLVAGVNILTKSVFLPFLLVIVPVCMYFDITLRPRLKWYPVTIIAALLILTPWIARNYNVHHRFVLVNTNGGFTLWYNNNNLSETGYYWGVTAANDRQTKINQQIQEREKLINSPDTLLRIMTPIVRKHYWQVFDNVGTPELKNEFENLSEAEADQLFFKKAFDHIKTHKLRFIKKSIRSAIKFFHVFDEGADYQVFWGILFPFSLLGIAFSFNNWRKYLLFYGLIINIWIVCTIFESSVRYRVPVEPYFFIFSIYGVFELFKKHKKLFIFILALVLCLNVPGIFYPEELRHEIRNLITSVGFDVIPW</sequence>
<feature type="transmembrane region" description="Helical" evidence="8">
    <location>
        <begin position="394"/>
        <end position="414"/>
    </location>
</feature>
<evidence type="ECO:0000313" key="10">
    <source>
        <dbReference type="EMBL" id="OGL50177.1"/>
    </source>
</evidence>
<feature type="transmembrane region" description="Helical" evidence="8">
    <location>
        <begin position="212"/>
        <end position="229"/>
    </location>
</feature>
<evidence type="ECO:0000259" key="9">
    <source>
        <dbReference type="Pfam" id="PF13231"/>
    </source>
</evidence>
<reference evidence="10 11" key="1">
    <citation type="journal article" date="2016" name="Nat. Commun.">
        <title>Thousands of microbial genomes shed light on interconnected biogeochemical processes in an aquifer system.</title>
        <authorList>
            <person name="Anantharaman K."/>
            <person name="Brown C.T."/>
            <person name="Hug L.A."/>
            <person name="Sharon I."/>
            <person name="Castelle C.J."/>
            <person name="Probst A.J."/>
            <person name="Thomas B.C."/>
            <person name="Singh A."/>
            <person name="Wilkins M.J."/>
            <person name="Karaoz U."/>
            <person name="Brodie E.L."/>
            <person name="Williams K.H."/>
            <person name="Hubbard S.S."/>
            <person name="Banfield J.F."/>
        </authorList>
    </citation>
    <scope>NUCLEOTIDE SEQUENCE [LARGE SCALE GENOMIC DNA]</scope>
</reference>
<accession>A0A1F7SAL1</accession>
<keyword evidence="7 8" id="KW-0472">Membrane</keyword>
<dbReference type="InterPro" id="IPR038731">
    <property type="entry name" value="RgtA/B/C-like"/>
</dbReference>
<comment type="caution">
    <text evidence="10">The sequence shown here is derived from an EMBL/GenBank/DDBJ whole genome shotgun (WGS) entry which is preliminary data.</text>
</comment>
<evidence type="ECO:0000256" key="3">
    <source>
        <dbReference type="ARBA" id="ARBA00022676"/>
    </source>
</evidence>
<keyword evidence="4" id="KW-0808">Transferase</keyword>
<dbReference type="Proteomes" id="UP000179266">
    <property type="component" value="Unassembled WGS sequence"/>
</dbReference>
<dbReference type="PANTHER" id="PTHR33908:SF11">
    <property type="entry name" value="MEMBRANE PROTEIN"/>
    <property type="match status" value="1"/>
</dbReference>
<evidence type="ECO:0000256" key="2">
    <source>
        <dbReference type="ARBA" id="ARBA00022475"/>
    </source>
</evidence>
<evidence type="ECO:0000256" key="5">
    <source>
        <dbReference type="ARBA" id="ARBA00022692"/>
    </source>
</evidence>
<organism evidence="10 11">
    <name type="scientific">Candidatus Schekmanbacteria bacterium RBG_13_48_7</name>
    <dbReference type="NCBI Taxonomy" id="1817878"/>
    <lineage>
        <taxon>Bacteria</taxon>
        <taxon>Candidatus Schekmaniibacteriota</taxon>
    </lineage>
</organism>
<dbReference type="EMBL" id="MGDD01000006">
    <property type="protein sequence ID" value="OGL50177.1"/>
    <property type="molecule type" value="Genomic_DNA"/>
</dbReference>
<evidence type="ECO:0000313" key="11">
    <source>
        <dbReference type="Proteomes" id="UP000179266"/>
    </source>
</evidence>
<feature type="domain" description="Glycosyltransferase RgtA/B/C/D-like" evidence="9">
    <location>
        <begin position="72"/>
        <end position="227"/>
    </location>
</feature>
<dbReference type="PANTHER" id="PTHR33908">
    <property type="entry name" value="MANNOSYLTRANSFERASE YKCB-RELATED"/>
    <property type="match status" value="1"/>
</dbReference>
<keyword evidence="5 8" id="KW-0812">Transmembrane</keyword>
<protein>
    <recommendedName>
        <fullName evidence="9">Glycosyltransferase RgtA/B/C/D-like domain-containing protein</fullName>
    </recommendedName>
</protein>
<feature type="transmembrane region" description="Helical" evidence="8">
    <location>
        <begin position="119"/>
        <end position="136"/>
    </location>
</feature>
<dbReference type="GO" id="GO:0005886">
    <property type="term" value="C:plasma membrane"/>
    <property type="evidence" value="ECO:0007669"/>
    <property type="project" value="UniProtKB-SubCell"/>
</dbReference>